<dbReference type="InterPro" id="IPR002397">
    <property type="entry name" value="Cyt_P450_B"/>
</dbReference>
<dbReference type="GO" id="GO:0004497">
    <property type="term" value="F:monooxygenase activity"/>
    <property type="evidence" value="ECO:0007669"/>
    <property type="project" value="UniProtKB-KW"/>
</dbReference>
<accession>A0AA90H8Q2</accession>
<evidence type="ECO:0000313" key="10">
    <source>
        <dbReference type="EMBL" id="MDI5973276.1"/>
    </source>
</evidence>
<dbReference type="FunFam" id="1.10.630.10:FF:000018">
    <property type="entry name" value="Cytochrome P450 monooxygenase"/>
    <property type="match status" value="1"/>
</dbReference>
<comment type="cofactor">
    <cofactor evidence="1">
        <name>heme</name>
        <dbReference type="ChEBI" id="CHEBI:30413"/>
    </cofactor>
</comment>
<evidence type="ECO:0000313" key="9">
    <source>
        <dbReference type="EMBL" id="MDI5964970.1"/>
    </source>
</evidence>
<dbReference type="PANTHER" id="PTHR46696">
    <property type="entry name" value="P450, PUTATIVE (EUROFUNG)-RELATED"/>
    <property type="match status" value="1"/>
</dbReference>
<keyword evidence="6 8" id="KW-0408">Iron</keyword>
<dbReference type="PANTHER" id="PTHR46696:SF5">
    <property type="entry name" value="CYTOCHROME P450 BJ-1"/>
    <property type="match status" value="1"/>
</dbReference>
<evidence type="ECO:0000256" key="5">
    <source>
        <dbReference type="ARBA" id="ARBA00023002"/>
    </source>
</evidence>
<dbReference type="GO" id="GO:0020037">
    <property type="term" value="F:heme binding"/>
    <property type="evidence" value="ECO:0007669"/>
    <property type="project" value="InterPro"/>
</dbReference>
<evidence type="ECO:0000256" key="1">
    <source>
        <dbReference type="ARBA" id="ARBA00001971"/>
    </source>
</evidence>
<proteinExistence type="inferred from homology"/>
<dbReference type="Gene3D" id="1.10.630.10">
    <property type="entry name" value="Cytochrome P450"/>
    <property type="match status" value="1"/>
</dbReference>
<keyword evidence="5 8" id="KW-0560">Oxidoreductase</keyword>
<evidence type="ECO:0000313" key="11">
    <source>
        <dbReference type="Proteomes" id="UP001156398"/>
    </source>
</evidence>
<dbReference type="SUPFAM" id="SSF48264">
    <property type="entry name" value="Cytochrome P450"/>
    <property type="match status" value="1"/>
</dbReference>
<evidence type="ECO:0000256" key="3">
    <source>
        <dbReference type="ARBA" id="ARBA00022617"/>
    </source>
</evidence>
<evidence type="ECO:0000256" key="7">
    <source>
        <dbReference type="ARBA" id="ARBA00023033"/>
    </source>
</evidence>
<dbReference type="InterPro" id="IPR036396">
    <property type="entry name" value="Cyt_P450_sf"/>
</dbReference>
<dbReference type="AlphaFoldDB" id="A0AA90H8Q2"/>
<dbReference type="EMBL" id="JABXJJ020000043">
    <property type="protein sequence ID" value="MDI5973276.1"/>
    <property type="molecule type" value="Genomic_DNA"/>
</dbReference>
<comment type="caution">
    <text evidence="10">The sequence shown here is derived from an EMBL/GenBank/DDBJ whole genome shotgun (WGS) entry which is preliminary data.</text>
</comment>
<dbReference type="EMBL" id="JAAGKO020000029">
    <property type="protein sequence ID" value="MDI5964970.1"/>
    <property type="molecule type" value="Genomic_DNA"/>
</dbReference>
<organism evidence="10">
    <name type="scientific">Streptantibioticus silvisoli</name>
    <dbReference type="NCBI Taxonomy" id="2705255"/>
    <lineage>
        <taxon>Bacteria</taxon>
        <taxon>Bacillati</taxon>
        <taxon>Actinomycetota</taxon>
        <taxon>Actinomycetes</taxon>
        <taxon>Kitasatosporales</taxon>
        <taxon>Streptomycetaceae</taxon>
        <taxon>Streptantibioticus</taxon>
    </lineage>
</organism>
<comment type="similarity">
    <text evidence="2 8">Belongs to the cytochrome P450 family.</text>
</comment>
<gene>
    <name evidence="9" type="ORF">POF43_019965</name>
    <name evidence="10" type="ORF">POF50_028690</name>
</gene>
<dbReference type="PRINTS" id="PR00359">
    <property type="entry name" value="BP450"/>
</dbReference>
<evidence type="ECO:0000256" key="6">
    <source>
        <dbReference type="ARBA" id="ARBA00023004"/>
    </source>
</evidence>
<dbReference type="GO" id="GO:0005506">
    <property type="term" value="F:iron ion binding"/>
    <property type="evidence" value="ECO:0007669"/>
    <property type="project" value="InterPro"/>
</dbReference>
<protein>
    <submittedName>
        <fullName evidence="10">Cytochrome P450</fullName>
    </submittedName>
</protein>
<dbReference type="PRINTS" id="PR00385">
    <property type="entry name" value="P450"/>
</dbReference>
<dbReference type="Pfam" id="PF00067">
    <property type="entry name" value="p450"/>
    <property type="match status" value="1"/>
</dbReference>
<keyword evidence="4 8" id="KW-0479">Metal-binding</keyword>
<keyword evidence="7 8" id="KW-0503">Monooxygenase</keyword>
<dbReference type="GO" id="GO:0016705">
    <property type="term" value="F:oxidoreductase activity, acting on paired donors, with incorporation or reduction of molecular oxygen"/>
    <property type="evidence" value="ECO:0007669"/>
    <property type="project" value="InterPro"/>
</dbReference>
<evidence type="ECO:0000256" key="8">
    <source>
        <dbReference type="RuleBase" id="RU000461"/>
    </source>
</evidence>
<keyword evidence="3 8" id="KW-0349">Heme</keyword>
<dbReference type="RefSeq" id="WP_271318116.1">
    <property type="nucleotide sequence ID" value="NZ_JAAGKO020000029.1"/>
</dbReference>
<dbReference type="InterPro" id="IPR017972">
    <property type="entry name" value="Cyt_P450_CS"/>
</dbReference>
<dbReference type="CDD" id="cd11031">
    <property type="entry name" value="Cyp158A-like"/>
    <property type="match status" value="1"/>
</dbReference>
<keyword evidence="11" id="KW-1185">Reference proteome</keyword>
<dbReference type="PROSITE" id="PS00086">
    <property type="entry name" value="CYTOCHROME_P450"/>
    <property type="match status" value="1"/>
</dbReference>
<sequence>MTTPQLPFPRPNTLDLAPLYAVLRQESPLVQVRTPTGDLLWLATRYDDARALFGDPRLGRSHPEPENAAMLSGAAVLSGPIGEYDKERENSQRLRKLLAPAFSAKRMRALGDHVNELVEGCLDAMQAAHDRSPDEPVDLHAHLAFPLPVLVICELLGVPYADRDFFRDLSERIGRLDDVDDSRAAMSEFTAYTGELAAAKRAEPGADVISDLVQAQQAYPGFTDADLGKLAAGLLFAGHETTGGRIDLGVLMLLSDLRRRDAFTADPDGLVNDTVEEILRMSSPGGLGIPRYAREDIEISGQTIARGEGVLIAVGAANRDPLVFADADEFVPARSPNPHLGFGHGAHFCIGASLARTELRTVFPALFRRFPGLRLAVDVGDIAYRSDQLTGGVQSVPVIW</sequence>
<dbReference type="Proteomes" id="UP001156398">
    <property type="component" value="Unassembled WGS sequence"/>
</dbReference>
<dbReference type="InterPro" id="IPR001128">
    <property type="entry name" value="Cyt_P450"/>
</dbReference>
<evidence type="ECO:0000256" key="4">
    <source>
        <dbReference type="ARBA" id="ARBA00022723"/>
    </source>
</evidence>
<evidence type="ECO:0000256" key="2">
    <source>
        <dbReference type="ARBA" id="ARBA00010617"/>
    </source>
</evidence>
<name>A0AA90H8Q2_9ACTN</name>
<reference evidence="10 11" key="1">
    <citation type="submission" date="2023-05" db="EMBL/GenBank/DDBJ databases">
        <title>Streptantibioticus silvisoli sp. nov., acidotolerant actinomycetes 1 from pine litter.</title>
        <authorList>
            <person name="Swiecimska M."/>
            <person name="Golinska P."/>
            <person name="Sangal V."/>
            <person name="Wachnowicz B."/>
            <person name="Goodfellow M."/>
        </authorList>
    </citation>
    <scope>NUCLEOTIDE SEQUENCE</scope>
    <source>
        <strain evidence="10">SL13</strain>
        <strain evidence="9 11">SL54</strain>
    </source>
</reference>